<dbReference type="RefSeq" id="WP_087147954.1">
    <property type="nucleotide sequence ID" value="NZ_FUKJ01000368.1"/>
</dbReference>
<dbReference type="Gene3D" id="3.40.30.10">
    <property type="entry name" value="Glutaredoxin"/>
    <property type="match status" value="1"/>
</dbReference>
<evidence type="ECO:0000313" key="2">
    <source>
        <dbReference type="EMBL" id="SJM94828.1"/>
    </source>
</evidence>
<feature type="domain" description="Thioredoxin" evidence="1">
    <location>
        <begin position="3"/>
        <end position="136"/>
    </location>
</feature>
<evidence type="ECO:0000259" key="1">
    <source>
        <dbReference type="PROSITE" id="PS51352"/>
    </source>
</evidence>
<sequence>MTVIINQKSPLLAISEWVQGQPPNLGQLIGKVVLVEVFQVNCPGCFLHALPQAIALHHRYARQGLVVLGIATAFEDFDKNTLENLVRLVQRGEVIGETQKVLAQQDLLNEEGRLPYQIPFPVAMDQLHKRQDPVTDNEITAFIQQHFPHPQNQSAGMQTTLYRRVEDHLKTLDYHAETFERFALKGTPSHLLVDKQGILVDTIFGINPELETIIQKLLDAQF</sequence>
<accession>A0A1R4HF03</accession>
<organism evidence="2 3">
    <name type="scientific">Crenothrix polyspora</name>
    <dbReference type="NCBI Taxonomy" id="360316"/>
    <lineage>
        <taxon>Bacteria</taxon>
        <taxon>Pseudomonadati</taxon>
        <taxon>Pseudomonadota</taxon>
        <taxon>Gammaproteobacteria</taxon>
        <taxon>Methylococcales</taxon>
        <taxon>Crenotrichaceae</taxon>
        <taxon>Crenothrix</taxon>
    </lineage>
</organism>
<reference evidence="3" key="1">
    <citation type="submission" date="2017-02" db="EMBL/GenBank/DDBJ databases">
        <authorList>
            <person name="Daims H."/>
        </authorList>
    </citation>
    <scope>NUCLEOTIDE SEQUENCE [LARGE SCALE GENOMIC DNA]</scope>
</reference>
<dbReference type="AlphaFoldDB" id="A0A1R4HF03"/>
<dbReference type="PANTHER" id="PTHR42852:SF13">
    <property type="entry name" value="PROTEIN DIPZ"/>
    <property type="match status" value="1"/>
</dbReference>
<evidence type="ECO:0000313" key="3">
    <source>
        <dbReference type="Proteomes" id="UP000195442"/>
    </source>
</evidence>
<dbReference type="OrthoDB" id="9811352at2"/>
<dbReference type="Proteomes" id="UP000195442">
    <property type="component" value="Unassembled WGS sequence"/>
</dbReference>
<dbReference type="InterPro" id="IPR050553">
    <property type="entry name" value="Thioredoxin_ResA/DsbE_sf"/>
</dbReference>
<name>A0A1R4HF03_9GAMM</name>
<dbReference type="InterPro" id="IPR013766">
    <property type="entry name" value="Thioredoxin_domain"/>
</dbReference>
<dbReference type="PANTHER" id="PTHR42852">
    <property type="entry name" value="THIOL:DISULFIDE INTERCHANGE PROTEIN DSBE"/>
    <property type="match status" value="1"/>
</dbReference>
<proteinExistence type="predicted"/>
<dbReference type="InterPro" id="IPR036249">
    <property type="entry name" value="Thioredoxin-like_sf"/>
</dbReference>
<dbReference type="EMBL" id="FUKJ01000368">
    <property type="protein sequence ID" value="SJM94828.1"/>
    <property type="molecule type" value="Genomic_DNA"/>
</dbReference>
<keyword evidence="3" id="KW-1185">Reference proteome</keyword>
<gene>
    <name evidence="2" type="ORF">CRENPOLYSF2_430006</name>
</gene>
<protein>
    <submittedName>
        <fullName evidence="2">Alkyl hydroperoxide reductase/thiol specific antioxidant/Mal allergen</fullName>
    </submittedName>
</protein>
<dbReference type="SUPFAM" id="SSF52833">
    <property type="entry name" value="Thioredoxin-like"/>
    <property type="match status" value="1"/>
</dbReference>
<dbReference type="PROSITE" id="PS51352">
    <property type="entry name" value="THIOREDOXIN_2"/>
    <property type="match status" value="1"/>
</dbReference>